<keyword evidence="3" id="KW-1185">Reference proteome</keyword>
<dbReference type="Proteomes" id="UP000672934">
    <property type="component" value="Unassembled WGS sequence"/>
</dbReference>
<accession>A0A916IXX8</accession>
<gene>
    <name evidence="2" type="ORF">LMG31506_04079</name>
</gene>
<name>A0A916IXX8_9BURK</name>
<dbReference type="RefSeq" id="WP_211948998.1">
    <property type="nucleotide sequence ID" value="NZ_CAJPUY010000015.1"/>
</dbReference>
<reference evidence="2" key="1">
    <citation type="submission" date="2021-03" db="EMBL/GenBank/DDBJ databases">
        <authorList>
            <person name="Peeters C."/>
        </authorList>
    </citation>
    <scope>NUCLEOTIDE SEQUENCE</scope>
    <source>
        <strain evidence="2">LMG 31506</strain>
    </source>
</reference>
<evidence type="ECO:0000256" key="1">
    <source>
        <dbReference type="SAM" id="MobiDB-lite"/>
    </source>
</evidence>
<sequence>MPQSNLATEAVPRRRALRARDTHPEVTPVWIRFRVAVASTEVFMIRQALQRAIGQVARIYIIKVDHRHDETTVQVEVARTNREQAMDAIMQALPAAEFGFATALGADHVAH</sequence>
<evidence type="ECO:0000313" key="2">
    <source>
        <dbReference type="EMBL" id="CAG2149695.1"/>
    </source>
</evidence>
<comment type="caution">
    <text evidence="2">The sequence shown here is derived from an EMBL/GenBank/DDBJ whole genome shotgun (WGS) entry which is preliminary data.</text>
</comment>
<proteinExistence type="predicted"/>
<dbReference type="EMBL" id="CAJPUY010000015">
    <property type="protein sequence ID" value="CAG2149695.1"/>
    <property type="molecule type" value="Genomic_DNA"/>
</dbReference>
<organism evidence="2 3">
    <name type="scientific">Cupriavidus yeoncheonensis</name>
    <dbReference type="NCBI Taxonomy" id="1462994"/>
    <lineage>
        <taxon>Bacteria</taxon>
        <taxon>Pseudomonadati</taxon>
        <taxon>Pseudomonadota</taxon>
        <taxon>Betaproteobacteria</taxon>
        <taxon>Burkholderiales</taxon>
        <taxon>Burkholderiaceae</taxon>
        <taxon>Cupriavidus</taxon>
    </lineage>
</organism>
<feature type="region of interest" description="Disordered" evidence="1">
    <location>
        <begin position="1"/>
        <end position="20"/>
    </location>
</feature>
<dbReference type="AlphaFoldDB" id="A0A916IXX8"/>
<protein>
    <submittedName>
        <fullName evidence="2">Uncharacterized protein</fullName>
    </submittedName>
</protein>
<evidence type="ECO:0000313" key="3">
    <source>
        <dbReference type="Proteomes" id="UP000672934"/>
    </source>
</evidence>